<name>A0A124G0F5_UNCT6</name>
<dbReference type="Proteomes" id="UP000053467">
    <property type="component" value="Unassembled WGS sequence"/>
</dbReference>
<sequence>MAINVNSRFGFRFLGDLKSKIYHDLYNEKHDCKVNQIIISGNGVRFEPDNEEQAEKEGFSKCSNCMN</sequence>
<protein>
    <submittedName>
        <fullName evidence="1">Uncharacterized protein</fullName>
    </submittedName>
</protein>
<evidence type="ECO:0000313" key="1">
    <source>
        <dbReference type="EMBL" id="KUK87370.1"/>
    </source>
</evidence>
<comment type="caution">
    <text evidence="1">The sequence shown here is derived from an EMBL/GenBank/DDBJ whole genome shotgun (WGS) entry which is preliminary data.</text>
</comment>
<proteinExistence type="predicted"/>
<organism evidence="1 2">
    <name type="scientific">candidate division TA06 bacterium 34_109</name>
    <dbReference type="NCBI Taxonomy" id="1635277"/>
    <lineage>
        <taxon>Bacteria</taxon>
        <taxon>Bacteria division TA06</taxon>
    </lineage>
</organism>
<gene>
    <name evidence="1" type="ORF">XE03_0768</name>
</gene>
<evidence type="ECO:0000313" key="2">
    <source>
        <dbReference type="Proteomes" id="UP000053467"/>
    </source>
</evidence>
<reference evidence="2" key="1">
    <citation type="journal article" date="2015" name="MBio">
        <title>Genome-Resolved Metagenomic Analysis Reveals Roles for Candidate Phyla and Other Microbial Community Members in Biogeochemical Transformations in Oil Reservoirs.</title>
        <authorList>
            <person name="Hu P."/>
            <person name="Tom L."/>
            <person name="Singh A."/>
            <person name="Thomas B.C."/>
            <person name="Baker B.J."/>
            <person name="Piceno Y.M."/>
            <person name="Andersen G.L."/>
            <person name="Banfield J.F."/>
        </authorList>
    </citation>
    <scope>NUCLEOTIDE SEQUENCE [LARGE SCALE GENOMIC DNA]</scope>
</reference>
<dbReference type="EMBL" id="LGGX01000005">
    <property type="protein sequence ID" value="KUK87370.1"/>
    <property type="molecule type" value="Genomic_DNA"/>
</dbReference>
<dbReference type="AlphaFoldDB" id="A0A124G0F5"/>
<accession>A0A124G0F5</accession>